<dbReference type="HOGENOM" id="CLU_2200462_0_0_1"/>
<dbReference type="Proteomes" id="UP000017836">
    <property type="component" value="Unassembled WGS sequence"/>
</dbReference>
<proteinExistence type="predicted"/>
<keyword evidence="2" id="KW-1185">Reference proteome</keyword>
<evidence type="ECO:0000313" key="2">
    <source>
        <dbReference type="Proteomes" id="UP000017836"/>
    </source>
</evidence>
<protein>
    <submittedName>
        <fullName evidence="1">Uncharacterized protein</fullName>
    </submittedName>
</protein>
<dbReference type="EMBL" id="KI393908">
    <property type="protein sequence ID" value="ERN06459.1"/>
    <property type="molecule type" value="Genomic_DNA"/>
</dbReference>
<sequence>MTFGLATPASGSVSMTSSYWPGTGMPLHLENFGGVREWNPNLRRLLFDHELPVFQSFLASLQAIHLPTNSVDTIIWMPNPSGHFLVSSFYAWLILSTTTLPSTLPLAH</sequence>
<dbReference type="Gramene" id="ERN06459">
    <property type="protein sequence ID" value="ERN06459"/>
    <property type="gene ID" value="AMTR_s00016p00259970"/>
</dbReference>
<reference evidence="2" key="1">
    <citation type="journal article" date="2013" name="Science">
        <title>The Amborella genome and the evolution of flowering plants.</title>
        <authorList>
            <consortium name="Amborella Genome Project"/>
        </authorList>
    </citation>
    <scope>NUCLEOTIDE SEQUENCE [LARGE SCALE GENOMIC DNA]</scope>
</reference>
<organism evidence="1 2">
    <name type="scientific">Amborella trichopoda</name>
    <dbReference type="NCBI Taxonomy" id="13333"/>
    <lineage>
        <taxon>Eukaryota</taxon>
        <taxon>Viridiplantae</taxon>
        <taxon>Streptophyta</taxon>
        <taxon>Embryophyta</taxon>
        <taxon>Tracheophyta</taxon>
        <taxon>Spermatophyta</taxon>
        <taxon>Magnoliopsida</taxon>
        <taxon>Amborellales</taxon>
        <taxon>Amborellaceae</taxon>
        <taxon>Amborella</taxon>
    </lineage>
</organism>
<name>W1PFF7_AMBTC</name>
<dbReference type="AlphaFoldDB" id="W1PFF7"/>
<evidence type="ECO:0000313" key="1">
    <source>
        <dbReference type="EMBL" id="ERN06459.1"/>
    </source>
</evidence>
<accession>W1PFF7</accession>
<gene>
    <name evidence="1" type="ORF">AMTR_s00016p00259970</name>
</gene>